<evidence type="ECO:0000313" key="2">
    <source>
        <dbReference type="EMBL" id="PSX09408.1"/>
    </source>
</evidence>
<gene>
    <name evidence="1" type="ORF">BTO08_08695</name>
    <name evidence="3" type="ORF">C0W27_00555</name>
    <name evidence="2" type="ORF">C0W41_01045</name>
</gene>
<evidence type="ECO:0000313" key="5">
    <source>
        <dbReference type="Proteomes" id="UP000240989"/>
    </source>
</evidence>
<dbReference type="EMBL" id="MSCJ01000001">
    <property type="protein sequence ID" value="PQJ68428.1"/>
    <property type="molecule type" value="Genomic_DNA"/>
</dbReference>
<dbReference type="Proteomes" id="UP000238730">
    <property type="component" value="Unassembled WGS sequence"/>
</dbReference>
<dbReference type="Proteomes" id="UP000241440">
    <property type="component" value="Unassembled WGS sequence"/>
</dbReference>
<dbReference type="OrthoDB" id="5816909at2"/>
<name>A0A0D8QUR5_PHOAN</name>
<comment type="caution">
    <text evidence="1">The sequence shown here is derived from an EMBL/GenBank/DDBJ whole genome shotgun (WGS) entry which is preliminary data.</text>
</comment>
<evidence type="ECO:0000313" key="3">
    <source>
        <dbReference type="EMBL" id="PSX12863.1"/>
    </source>
</evidence>
<reference evidence="5 6" key="2">
    <citation type="submission" date="2018-01" db="EMBL/GenBank/DDBJ databases">
        <title>Whole genome sequencing of Histamine producing bacteria.</title>
        <authorList>
            <person name="Butler K."/>
        </authorList>
    </citation>
    <scope>NUCLEOTIDE SEQUENCE [LARGE SCALE GENOMIC DNA]</scope>
    <source>
        <strain evidence="2 6">A2-1</strain>
        <strain evidence="3 5">A6-1</strain>
    </source>
</reference>
<dbReference type="AlphaFoldDB" id="A0A0D8QUR5"/>
<protein>
    <submittedName>
        <fullName evidence="1">Uncharacterized protein</fullName>
    </submittedName>
</protein>
<evidence type="ECO:0000313" key="1">
    <source>
        <dbReference type="EMBL" id="PQJ68428.1"/>
    </source>
</evidence>
<dbReference type="EMBL" id="PYOU01000001">
    <property type="protein sequence ID" value="PSX12863.1"/>
    <property type="molecule type" value="Genomic_DNA"/>
</dbReference>
<dbReference type="Proteomes" id="UP000240989">
    <property type="component" value="Unassembled WGS sequence"/>
</dbReference>
<organism evidence="1 4">
    <name type="scientific">Photobacterium angustum</name>
    <dbReference type="NCBI Taxonomy" id="661"/>
    <lineage>
        <taxon>Bacteria</taxon>
        <taxon>Pseudomonadati</taxon>
        <taxon>Pseudomonadota</taxon>
        <taxon>Gammaproteobacteria</taxon>
        <taxon>Vibrionales</taxon>
        <taxon>Vibrionaceae</taxon>
        <taxon>Photobacterium</taxon>
    </lineage>
</organism>
<sequence>MGCASTAEPIRISANGMIKWSDGRKEGMHVSSTGSTLTFANYSNAIGEGPIRIFARIDSARNDDCEYFYDETVIKRRLKICATGEVTLFNHGKVVKVGHIVKPSY</sequence>
<proteinExistence type="predicted"/>
<accession>A0A0D8QUR5</accession>
<reference evidence="1 4" key="1">
    <citation type="submission" date="2016-12" db="EMBL/GenBank/DDBJ databases">
        <title>Diversity of luminous bacteria.</title>
        <authorList>
            <person name="Yoshizawa S."/>
            <person name="Kogure K."/>
        </authorList>
    </citation>
    <scope>NUCLEOTIDE SEQUENCE [LARGE SCALE GENOMIC DNA]</scope>
    <source>
        <strain evidence="1 4">LC1-200</strain>
    </source>
</reference>
<dbReference type="EMBL" id="PYOY01000001">
    <property type="protein sequence ID" value="PSX09408.1"/>
    <property type="molecule type" value="Genomic_DNA"/>
</dbReference>
<keyword evidence="5" id="KW-1185">Reference proteome</keyword>
<evidence type="ECO:0000313" key="4">
    <source>
        <dbReference type="Proteomes" id="UP000238730"/>
    </source>
</evidence>
<evidence type="ECO:0000313" key="6">
    <source>
        <dbReference type="Proteomes" id="UP000241440"/>
    </source>
</evidence>